<comment type="caution">
    <text evidence="3">The sequence shown here is derived from an EMBL/GenBank/DDBJ whole genome shotgun (WGS) entry which is preliminary data.</text>
</comment>
<proteinExistence type="predicted"/>
<dbReference type="PROSITE" id="PS01174">
    <property type="entry name" value="LIPASE_GDXG_SER"/>
    <property type="match status" value="1"/>
</dbReference>
<dbReference type="Gene3D" id="3.40.50.1820">
    <property type="entry name" value="alpha/beta hydrolase"/>
    <property type="match status" value="1"/>
</dbReference>
<evidence type="ECO:0000313" key="3">
    <source>
        <dbReference type="EMBL" id="KAK1287605.1"/>
    </source>
</evidence>
<feature type="domain" description="Alpha/beta hydrolase fold-3" evidence="2">
    <location>
        <begin position="79"/>
        <end position="292"/>
    </location>
</feature>
<dbReference type="PANTHER" id="PTHR23024:SF577">
    <property type="entry name" value="CARBOXYLESTERASE 2-RELATED"/>
    <property type="match status" value="1"/>
</dbReference>
<name>A0AAV9CEN0_ACOCL</name>
<sequence length="315" mass="34881">MASPTKTILFNMSPYIIIYTDFSIERLSGEDVVDPGLDPATGVSSKDVVINPSTGLYARLYLPINPSSSSSNDQKLPLLVYYHGGAFVIESPKSPKYHNYLNSLSSKAHMAVVSVGYRLAPENHLPIAYEDSWEALQWAVGGGNNSEPWLLDHVDPSRLFLAGDSSGANICHNLAMRDQRVINIEGVAIMHPYFLLTGARPFESGELLVLELFWKFIYLTSKGLEDPSIDPLAKGAPSLKDLACNRVLVCQAELDFLHDQGKTYYNGLKQSGWVGTSPPKFFETPGEGHVFYLDNPKSEKAKELMETVVDFLNYK</sequence>
<evidence type="ECO:0000313" key="4">
    <source>
        <dbReference type="Proteomes" id="UP001180020"/>
    </source>
</evidence>
<dbReference type="InterPro" id="IPR050466">
    <property type="entry name" value="Carboxylest/Gibb_receptor"/>
</dbReference>
<dbReference type="InterPro" id="IPR029058">
    <property type="entry name" value="AB_hydrolase_fold"/>
</dbReference>
<dbReference type="Proteomes" id="UP001180020">
    <property type="component" value="Unassembled WGS sequence"/>
</dbReference>
<dbReference type="PANTHER" id="PTHR23024">
    <property type="entry name" value="ARYLACETAMIDE DEACETYLASE"/>
    <property type="match status" value="1"/>
</dbReference>
<accession>A0AAV9CEN0</accession>
<dbReference type="InterPro" id="IPR033140">
    <property type="entry name" value="Lipase_GDXG_put_SER_AS"/>
</dbReference>
<dbReference type="AlphaFoldDB" id="A0AAV9CEN0"/>
<organism evidence="3 4">
    <name type="scientific">Acorus calamus</name>
    <name type="common">Sweet flag</name>
    <dbReference type="NCBI Taxonomy" id="4465"/>
    <lineage>
        <taxon>Eukaryota</taxon>
        <taxon>Viridiplantae</taxon>
        <taxon>Streptophyta</taxon>
        <taxon>Embryophyta</taxon>
        <taxon>Tracheophyta</taxon>
        <taxon>Spermatophyta</taxon>
        <taxon>Magnoliopsida</taxon>
        <taxon>Liliopsida</taxon>
        <taxon>Acoraceae</taxon>
        <taxon>Acorus</taxon>
    </lineage>
</organism>
<reference evidence="3" key="2">
    <citation type="submission" date="2023-06" db="EMBL/GenBank/DDBJ databases">
        <authorList>
            <person name="Ma L."/>
            <person name="Liu K.-W."/>
            <person name="Li Z."/>
            <person name="Hsiao Y.-Y."/>
            <person name="Qi Y."/>
            <person name="Fu T."/>
            <person name="Tang G."/>
            <person name="Zhang D."/>
            <person name="Sun W.-H."/>
            <person name="Liu D.-K."/>
            <person name="Li Y."/>
            <person name="Chen G.-Z."/>
            <person name="Liu X.-D."/>
            <person name="Liao X.-Y."/>
            <person name="Jiang Y.-T."/>
            <person name="Yu X."/>
            <person name="Hao Y."/>
            <person name="Huang J."/>
            <person name="Zhao X.-W."/>
            <person name="Ke S."/>
            <person name="Chen Y.-Y."/>
            <person name="Wu W.-L."/>
            <person name="Hsu J.-L."/>
            <person name="Lin Y.-F."/>
            <person name="Huang M.-D."/>
            <person name="Li C.-Y."/>
            <person name="Huang L."/>
            <person name="Wang Z.-W."/>
            <person name="Zhao X."/>
            <person name="Zhong W.-Y."/>
            <person name="Peng D.-H."/>
            <person name="Ahmad S."/>
            <person name="Lan S."/>
            <person name="Zhang J.-S."/>
            <person name="Tsai W.-C."/>
            <person name="Van De Peer Y."/>
            <person name="Liu Z.-J."/>
        </authorList>
    </citation>
    <scope>NUCLEOTIDE SEQUENCE</scope>
    <source>
        <strain evidence="3">CP</strain>
        <tissue evidence="3">Leaves</tissue>
    </source>
</reference>
<evidence type="ECO:0000259" key="2">
    <source>
        <dbReference type="Pfam" id="PF07859"/>
    </source>
</evidence>
<protein>
    <submittedName>
        <fullName evidence="3">Carboxylesterase 2</fullName>
    </submittedName>
</protein>
<dbReference type="InterPro" id="IPR013094">
    <property type="entry name" value="AB_hydrolase_3"/>
</dbReference>
<dbReference type="GO" id="GO:0016787">
    <property type="term" value="F:hydrolase activity"/>
    <property type="evidence" value="ECO:0007669"/>
    <property type="project" value="InterPro"/>
</dbReference>
<dbReference type="EMBL" id="JAUJYO010000019">
    <property type="protein sequence ID" value="KAK1287605.1"/>
    <property type="molecule type" value="Genomic_DNA"/>
</dbReference>
<keyword evidence="4" id="KW-1185">Reference proteome</keyword>
<reference evidence="3" key="1">
    <citation type="journal article" date="2023" name="Nat. Commun.">
        <title>Diploid and tetraploid genomes of Acorus and the evolution of monocots.</title>
        <authorList>
            <person name="Ma L."/>
            <person name="Liu K.W."/>
            <person name="Li Z."/>
            <person name="Hsiao Y.Y."/>
            <person name="Qi Y."/>
            <person name="Fu T."/>
            <person name="Tang G.D."/>
            <person name="Zhang D."/>
            <person name="Sun W.H."/>
            <person name="Liu D.K."/>
            <person name="Li Y."/>
            <person name="Chen G.Z."/>
            <person name="Liu X.D."/>
            <person name="Liao X.Y."/>
            <person name="Jiang Y.T."/>
            <person name="Yu X."/>
            <person name="Hao Y."/>
            <person name="Huang J."/>
            <person name="Zhao X.W."/>
            <person name="Ke S."/>
            <person name="Chen Y.Y."/>
            <person name="Wu W.L."/>
            <person name="Hsu J.L."/>
            <person name="Lin Y.F."/>
            <person name="Huang M.D."/>
            <person name="Li C.Y."/>
            <person name="Huang L."/>
            <person name="Wang Z.W."/>
            <person name="Zhao X."/>
            <person name="Zhong W.Y."/>
            <person name="Peng D.H."/>
            <person name="Ahmad S."/>
            <person name="Lan S."/>
            <person name="Zhang J.S."/>
            <person name="Tsai W.C."/>
            <person name="Van de Peer Y."/>
            <person name="Liu Z.J."/>
        </authorList>
    </citation>
    <scope>NUCLEOTIDE SEQUENCE</scope>
    <source>
        <strain evidence="3">CP</strain>
    </source>
</reference>
<gene>
    <name evidence="3" type="primary">CXE2</name>
    <name evidence="3" type="ORF">QJS10_CPB19g01140</name>
</gene>
<dbReference type="Pfam" id="PF07859">
    <property type="entry name" value="Abhydrolase_3"/>
    <property type="match status" value="1"/>
</dbReference>
<evidence type="ECO:0000256" key="1">
    <source>
        <dbReference type="PROSITE-ProRule" id="PRU10038"/>
    </source>
</evidence>
<feature type="active site" evidence="1">
    <location>
        <position position="165"/>
    </location>
</feature>
<dbReference type="SUPFAM" id="SSF53474">
    <property type="entry name" value="alpha/beta-Hydrolases"/>
    <property type="match status" value="1"/>
</dbReference>